<evidence type="ECO:0000313" key="4">
    <source>
        <dbReference type="EMBL" id="BBY93417.1"/>
    </source>
</evidence>
<sequence length="199" mass="21570">MAGRPKVRKDPLDEDAIVAAALKLARKRISDLTMRSVSDELQVSVGALYKHVAGRDELVALVVEKILGQAPPMVPDAGDGWLALRAQVLGIQALMDRYPGLDQVVIAHSPASPIANELRRQGMAALQKEGLTLDEAHRVYRAVTWLWLGSRVAMQGPTRKQADIDTFAESLDILLAGLKRHMSHDVLPEVEQEASGGGS</sequence>
<dbReference type="SUPFAM" id="SSF46689">
    <property type="entry name" value="Homeodomain-like"/>
    <property type="match status" value="1"/>
</dbReference>
<dbReference type="Gene3D" id="1.10.357.10">
    <property type="entry name" value="Tetracycline Repressor, domain 2"/>
    <property type="match status" value="1"/>
</dbReference>
<keyword evidence="1 2" id="KW-0238">DNA-binding</keyword>
<name>A0A9W4FFN9_9MYCO</name>
<accession>A0A9W4FFN9</accession>
<dbReference type="PROSITE" id="PS50977">
    <property type="entry name" value="HTH_TETR_2"/>
    <property type="match status" value="1"/>
</dbReference>
<dbReference type="GO" id="GO:0003677">
    <property type="term" value="F:DNA binding"/>
    <property type="evidence" value="ECO:0007669"/>
    <property type="project" value="UniProtKB-UniRule"/>
</dbReference>
<dbReference type="Proteomes" id="UP000465785">
    <property type="component" value="Chromosome"/>
</dbReference>
<evidence type="ECO:0000256" key="2">
    <source>
        <dbReference type="PROSITE-ProRule" id="PRU00335"/>
    </source>
</evidence>
<feature type="DNA-binding region" description="H-T-H motif" evidence="2">
    <location>
        <begin position="33"/>
        <end position="52"/>
    </location>
</feature>
<dbReference type="RefSeq" id="WP_163730354.1">
    <property type="nucleotide sequence ID" value="NZ_AP022601.1"/>
</dbReference>
<evidence type="ECO:0000313" key="5">
    <source>
        <dbReference type="Proteomes" id="UP000465785"/>
    </source>
</evidence>
<organism evidence="4 5">
    <name type="scientific">Mycobacterium gallinarum</name>
    <dbReference type="NCBI Taxonomy" id="39689"/>
    <lineage>
        <taxon>Bacteria</taxon>
        <taxon>Bacillati</taxon>
        <taxon>Actinomycetota</taxon>
        <taxon>Actinomycetes</taxon>
        <taxon>Mycobacteriales</taxon>
        <taxon>Mycobacteriaceae</taxon>
        <taxon>Mycobacterium</taxon>
    </lineage>
</organism>
<proteinExistence type="predicted"/>
<evidence type="ECO:0000259" key="3">
    <source>
        <dbReference type="PROSITE" id="PS50977"/>
    </source>
</evidence>
<dbReference type="InterPro" id="IPR009057">
    <property type="entry name" value="Homeodomain-like_sf"/>
</dbReference>
<protein>
    <recommendedName>
        <fullName evidence="3">HTH tetR-type domain-containing protein</fullName>
    </recommendedName>
</protein>
<dbReference type="SUPFAM" id="SSF48498">
    <property type="entry name" value="Tetracyclin repressor-like, C-terminal domain"/>
    <property type="match status" value="1"/>
</dbReference>
<evidence type="ECO:0000256" key="1">
    <source>
        <dbReference type="ARBA" id="ARBA00023125"/>
    </source>
</evidence>
<keyword evidence="5" id="KW-1185">Reference proteome</keyword>
<gene>
    <name evidence="4" type="ORF">MGALJ_30860</name>
</gene>
<dbReference type="EMBL" id="AP022601">
    <property type="protein sequence ID" value="BBY93417.1"/>
    <property type="molecule type" value="Genomic_DNA"/>
</dbReference>
<reference evidence="4 5" key="1">
    <citation type="journal article" date="2019" name="Emerg. Microbes Infect.">
        <title>Comprehensive subspecies identification of 175 nontuberculous mycobacteria species based on 7547 genomic profiles.</title>
        <authorList>
            <person name="Matsumoto Y."/>
            <person name="Kinjo T."/>
            <person name="Motooka D."/>
            <person name="Nabeya D."/>
            <person name="Jung N."/>
            <person name="Uechi K."/>
            <person name="Horii T."/>
            <person name="Iida T."/>
            <person name="Fujita J."/>
            <person name="Nakamura S."/>
        </authorList>
    </citation>
    <scope>NUCLEOTIDE SEQUENCE [LARGE SCALE GENOMIC DNA]</scope>
    <source>
        <strain evidence="4 5">JCM 6399</strain>
    </source>
</reference>
<dbReference type="InterPro" id="IPR001647">
    <property type="entry name" value="HTH_TetR"/>
</dbReference>
<dbReference type="AlphaFoldDB" id="A0A9W4FFN9"/>
<dbReference type="KEGG" id="mgau:MGALJ_30860"/>
<dbReference type="InterPro" id="IPR036271">
    <property type="entry name" value="Tet_transcr_reg_TetR-rel_C_sf"/>
</dbReference>
<feature type="domain" description="HTH tetR-type" evidence="3">
    <location>
        <begin position="10"/>
        <end position="70"/>
    </location>
</feature>